<dbReference type="GO" id="GO:0005737">
    <property type="term" value="C:cytoplasm"/>
    <property type="evidence" value="ECO:0007669"/>
    <property type="project" value="TreeGrafter"/>
</dbReference>
<reference evidence="3" key="1">
    <citation type="submission" date="2020-12" db="EMBL/GenBank/DDBJ databases">
        <authorList>
            <person name="Iha C."/>
        </authorList>
    </citation>
    <scope>NUCLEOTIDE SEQUENCE</scope>
</reference>
<dbReference type="InterPro" id="IPR011323">
    <property type="entry name" value="Mss4/transl-control_tumour"/>
</dbReference>
<dbReference type="PANTHER" id="PTHR11991:SF0">
    <property type="entry name" value="TRANSLATIONALLY-CONTROLLED TUMOR PROTEIN"/>
    <property type="match status" value="1"/>
</dbReference>
<protein>
    <recommendedName>
        <fullName evidence="2">TCTP domain-containing protein</fullName>
    </recommendedName>
</protein>
<dbReference type="SUPFAM" id="SSF51316">
    <property type="entry name" value="Mss4-like"/>
    <property type="match status" value="1"/>
</dbReference>
<dbReference type="OrthoDB" id="10248936at2759"/>
<feature type="domain" description="TCTP" evidence="2">
    <location>
        <begin position="1"/>
        <end position="147"/>
    </location>
</feature>
<dbReference type="PROSITE" id="PS51797">
    <property type="entry name" value="TCTP_3"/>
    <property type="match status" value="1"/>
</dbReference>
<evidence type="ECO:0000313" key="3">
    <source>
        <dbReference type="EMBL" id="CAD7703178.1"/>
    </source>
</evidence>
<name>A0A8S1J7A0_9CHLO</name>
<evidence type="ECO:0000313" key="4">
    <source>
        <dbReference type="Proteomes" id="UP000708148"/>
    </source>
</evidence>
<dbReference type="InterPro" id="IPR018105">
    <property type="entry name" value="Translational_control_tumour_p"/>
</dbReference>
<organism evidence="3 4">
    <name type="scientific">Ostreobium quekettii</name>
    <dbReference type="NCBI Taxonomy" id="121088"/>
    <lineage>
        <taxon>Eukaryota</taxon>
        <taxon>Viridiplantae</taxon>
        <taxon>Chlorophyta</taxon>
        <taxon>core chlorophytes</taxon>
        <taxon>Ulvophyceae</taxon>
        <taxon>TCBD clade</taxon>
        <taxon>Bryopsidales</taxon>
        <taxon>Ostreobineae</taxon>
        <taxon>Ostreobiaceae</taxon>
        <taxon>Ostreobium</taxon>
    </lineage>
</organism>
<dbReference type="InterPro" id="IPR034737">
    <property type="entry name" value="TCTP"/>
</dbReference>
<dbReference type="InterPro" id="IPR011057">
    <property type="entry name" value="Mss4-like_sf"/>
</dbReference>
<dbReference type="EMBL" id="CAJHUC010002095">
    <property type="protein sequence ID" value="CAD7703178.1"/>
    <property type="molecule type" value="Genomic_DNA"/>
</dbReference>
<comment type="similarity">
    <text evidence="1">Belongs to the TCTP family.</text>
</comment>
<comment type="caution">
    <text evidence="3">The sequence shown here is derived from an EMBL/GenBank/DDBJ whole genome shotgun (WGS) entry which is preliminary data.</text>
</comment>
<dbReference type="Proteomes" id="UP000708148">
    <property type="component" value="Unassembled WGS sequence"/>
</dbReference>
<accession>A0A8S1J7A0</accession>
<dbReference type="InterPro" id="IPR018103">
    <property type="entry name" value="Translation_control_tumour_CS"/>
</dbReference>
<dbReference type="Pfam" id="PF00838">
    <property type="entry name" value="TCTP"/>
    <property type="match status" value="1"/>
</dbReference>
<keyword evidence="4" id="KW-1185">Reference proteome</keyword>
<proteinExistence type="inferred from homology"/>
<sequence>MTEIMDGFFYEVEGKWVVVGDVDVDIGANPSEENPDEELDSSARRVVDIVDGFRLVETAPHDKKSYMGYVKPWLKKVADSLPEDEQDEFKAKAQPAIKFILGKIKDMQFFTGESMDSDATLVYAYYKEGASNPTFLFPRYALDEMKC</sequence>
<gene>
    <name evidence="3" type="ORF">OSTQU699_LOCUS8535</name>
</gene>
<evidence type="ECO:0000256" key="1">
    <source>
        <dbReference type="PROSITE-ProRule" id="PRU01133"/>
    </source>
</evidence>
<dbReference type="GO" id="GO:0005509">
    <property type="term" value="F:calcium ion binding"/>
    <property type="evidence" value="ECO:0007669"/>
    <property type="project" value="TreeGrafter"/>
</dbReference>
<dbReference type="Gene3D" id="2.170.150.10">
    <property type="entry name" value="Metal Binding Protein, Guanine Nucleotide Exchange Factor, Chain A"/>
    <property type="match status" value="1"/>
</dbReference>
<evidence type="ECO:0000259" key="2">
    <source>
        <dbReference type="PROSITE" id="PS51797"/>
    </source>
</evidence>
<dbReference type="AlphaFoldDB" id="A0A8S1J7A0"/>
<dbReference type="PRINTS" id="PR01653">
    <property type="entry name" value="TCTPROTEIN"/>
</dbReference>
<dbReference type="PANTHER" id="PTHR11991">
    <property type="entry name" value="TRANSLATIONALLY CONTROLLED TUMOR PROTEIN-RELATED"/>
    <property type="match status" value="1"/>
</dbReference>
<dbReference type="PROSITE" id="PS01003">
    <property type="entry name" value="TCTP_2"/>
    <property type="match status" value="1"/>
</dbReference>